<evidence type="ECO:0000313" key="3">
    <source>
        <dbReference type="Proteomes" id="UP001497600"/>
    </source>
</evidence>
<reference evidence="2 3" key="1">
    <citation type="submission" date="2024-01" db="EMBL/GenBank/DDBJ databases">
        <authorList>
            <consortium name="Genoscope - CEA"/>
            <person name="William W."/>
        </authorList>
    </citation>
    <scope>NUCLEOTIDE SEQUENCE [LARGE SCALE GENOMIC DNA]</scope>
    <source>
        <strain evidence="2 3">29B2s-10</strain>
    </source>
</reference>
<protein>
    <submittedName>
        <fullName evidence="2">Uncharacterized protein</fullName>
    </submittedName>
</protein>
<dbReference type="EMBL" id="OZ004258">
    <property type="protein sequence ID" value="CAK7911769.1"/>
    <property type="molecule type" value="Genomic_DNA"/>
</dbReference>
<organism evidence="2 3">
    <name type="scientific">[Candida] anglica</name>
    <dbReference type="NCBI Taxonomy" id="148631"/>
    <lineage>
        <taxon>Eukaryota</taxon>
        <taxon>Fungi</taxon>
        <taxon>Dikarya</taxon>
        <taxon>Ascomycota</taxon>
        <taxon>Saccharomycotina</taxon>
        <taxon>Pichiomycetes</taxon>
        <taxon>Debaryomycetaceae</taxon>
        <taxon>Kurtzmaniella</taxon>
    </lineage>
</organism>
<sequence>MTSPEYSTGIESPATAVSGLTTPHLKSGEFPESSNSSSSDVSQSDKLTDAQSKPTNSNTQAGNAAPSVFEISSELDQKLKDMAKVVESSDKEINSRLDTLLSKVKALEDQCRT</sequence>
<evidence type="ECO:0000256" key="1">
    <source>
        <dbReference type="SAM" id="MobiDB-lite"/>
    </source>
</evidence>
<dbReference type="Proteomes" id="UP001497600">
    <property type="component" value="Chromosome F"/>
</dbReference>
<name>A0ABP0EGD7_9ASCO</name>
<feature type="compositionally biased region" description="Low complexity" evidence="1">
    <location>
        <begin position="33"/>
        <end position="44"/>
    </location>
</feature>
<keyword evidence="3" id="KW-1185">Reference proteome</keyword>
<feature type="region of interest" description="Disordered" evidence="1">
    <location>
        <begin position="1"/>
        <end position="69"/>
    </location>
</feature>
<evidence type="ECO:0000313" key="2">
    <source>
        <dbReference type="EMBL" id="CAK7911769.1"/>
    </source>
</evidence>
<accession>A0ABP0EGD7</accession>
<proteinExistence type="predicted"/>
<feature type="compositionally biased region" description="Polar residues" evidence="1">
    <location>
        <begin position="49"/>
        <end position="62"/>
    </location>
</feature>
<feature type="compositionally biased region" description="Polar residues" evidence="1">
    <location>
        <begin position="1"/>
        <end position="10"/>
    </location>
</feature>
<gene>
    <name evidence="2" type="ORF">CAAN4_F03972</name>
</gene>